<sequence>MMNNLSALESVLFDDRSVRQLLGSFNQNEMQQLSGEIYAKLYWRKRKPDWYKDDSNRLFARLRQVQRIVKKRLKTGNVKPELTENGCVMERFNFPLGDSLDFCQRFLRHPGWQVVLLGSSHPYCPREAARVSSGRCFIVGVSDRSPAKSSEHGGNHLEGRCAPCASGEDAEAR</sequence>
<organism evidence="1 2">
    <name type="scientific">Marinobacterium aestuariivivens</name>
    <dbReference type="NCBI Taxonomy" id="1698799"/>
    <lineage>
        <taxon>Bacteria</taxon>
        <taxon>Pseudomonadati</taxon>
        <taxon>Pseudomonadota</taxon>
        <taxon>Gammaproteobacteria</taxon>
        <taxon>Oceanospirillales</taxon>
        <taxon>Oceanospirillaceae</taxon>
        <taxon>Marinobacterium</taxon>
    </lineage>
</organism>
<name>A0ABW2AA62_9GAMM</name>
<evidence type="ECO:0000313" key="1">
    <source>
        <dbReference type="EMBL" id="MFC6674309.1"/>
    </source>
</evidence>
<proteinExistence type="predicted"/>
<comment type="caution">
    <text evidence="1">The sequence shown here is derived from an EMBL/GenBank/DDBJ whole genome shotgun (WGS) entry which is preliminary data.</text>
</comment>
<reference evidence="2" key="1">
    <citation type="journal article" date="2019" name="Int. J. Syst. Evol. Microbiol.">
        <title>The Global Catalogue of Microorganisms (GCM) 10K type strain sequencing project: providing services to taxonomists for standard genome sequencing and annotation.</title>
        <authorList>
            <consortium name="The Broad Institute Genomics Platform"/>
            <consortium name="The Broad Institute Genome Sequencing Center for Infectious Disease"/>
            <person name="Wu L."/>
            <person name="Ma J."/>
        </authorList>
    </citation>
    <scope>NUCLEOTIDE SEQUENCE [LARGE SCALE GENOMIC DNA]</scope>
    <source>
        <strain evidence="2">NBRC 111756</strain>
    </source>
</reference>
<keyword evidence="2" id="KW-1185">Reference proteome</keyword>
<protein>
    <submittedName>
        <fullName evidence="1">Uncharacterized protein</fullName>
    </submittedName>
</protein>
<dbReference type="RefSeq" id="WP_379914145.1">
    <property type="nucleotide sequence ID" value="NZ_JBHSWE010000002.1"/>
</dbReference>
<gene>
    <name evidence="1" type="ORF">ACFQDL_32475</name>
</gene>
<evidence type="ECO:0000313" key="2">
    <source>
        <dbReference type="Proteomes" id="UP001596422"/>
    </source>
</evidence>
<dbReference type="EMBL" id="JBHSWE010000002">
    <property type="protein sequence ID" value="MFC6674309.1"/>
    <property type="molecule type" value="Genomic_DNA"/>
</dbReference>
<accession>A0ABW2AA62</accession>
<dbReference type="Proteomes" id="UP001596422">
    <property type="component" value="Unassembled WGS sequence"/>
</dbReference>